<reference evidence="1 2" key="1">
    <citation type="submission" date="2024-01" db="EMBL/GenBank/DDBJ databases">
        <title>The genomes of 5 underutilized Papilionoideae crops provide insights into root nodulation and disease resistanc.</title>
        <authorList>
            <person name="Yuan L."/>
        </authorList>
    </citation>
    <scope>NUCLEOTIDE SEQUENCE [LARGE SCALE GENOMIC DNA]</scope>
    <source>
        <strain evidence="1">ZHUSHIDOU_FW_LH</strain>
        <tissue evidence="1">Leaf</tissue>
    </source>
</reference>
<organism evidence="1 2">
    <name type="scientific">Crotalaria pallida</name>
    <name type="common">Smooth rattlebox</name>
    <name type="synonym">Crotalaria striata</name>
    <dbReference type="NCBI Taxonomy" id="3830"/>
    <lineage>
        <taxon>Eukaryota</taxon>
        <taxon>Viridiplantae</taxon>
        <taxon>Streptophyta</taxon>
        <taxon>Embryophyta</taxon>
        <taxon>Tracheophyta</taxon>
        <taxon>Spermatophyta</taxon>
        <taxon>Magnoliopsida</taxon>
        <taxon>eudicotyledons</taxon>
        <taxon>Gunneridae</taxon>
        <taxon>Pentapetalae</taxon>
        <taxon>rosids</taxon>
        <taxon>fabids</taxon>
        <taxon>Fabales</taxon>
        <taxon>Fabaceae</taxon>
        <taxon>Papilionoideae</taxon>
        <taxon>50 kb inversion clade</taxon>
        <taxon>genistoids sensu lato</taxon>
        <taxon>core genistoids</taxon>
        <taxon>Crotalarieae</taxon>
        <taxon>Crotalaria</taxon>
    </lineage>
</organism>
<evidence type="ECO:0000313" key="1">
    <source>
        <dbReference type="EMBL" id="KAK7239887.1"/>
    </source>
</evidence>
<sequence length="72" mass="8271">MSFHRILLNCIDLSERFRFNWNLVQFLLDARQRDPPSNTNKSIGFLFKNEILLELSSSSFGTISHPGSDEIG</sequence>
<dbReference type="Proteomes" id="UP001372338">
    <property type="component" value="Unassembled WGS sequence"/>
</dbReference>
<evidence type="ECO:0000313" key="2">
    <source>
        <dbReference type="Proteomes" id="UP001372338"/>
    </source>
</evidence>
<comment type="caution">
    <text evidence="1">The sequence shown here is derived from an EMBL/GenBank/DDBJ whole genome shotgun (WGS) entry which is preliminary data.</text>
</comment>
<dbReference type="EMBL" id="JAYWIO010000012">
    <property type="protein sequence ID" value="KAK7239887.1"/>
    <property type="molecule type" value="Genomic_DNA"/>
</dbReference>
<proteinExistence type="predicted"/>
<protein>
    <submittedName>
        <fullName evidence="1">Uncharacterized protein</fullName>
    </submittedName>
</protein>
<keyword evidence="2" id="KW-1185">Reference proteome</keyword>
<name>A0AAN9DZ30_CROPI</name>
<dbReference type="AlphaFoldDB" id="A0AAN9DZ30"/>
<accession>A0AAN9DZ30</accession>
<gene>
    <name evidence="1" type="ORF">RIF29_43255</name>
</gene>